<dbReference type="InterPro" id="IPR023827">
    <property type="entry name" value="Peptidase_S8_Asp-AS"/>
</dbReference>
<dbReference type="PROSITE" id="PS51892">
    <property type="entry name" value="SUBTILASE"/>
    <property type="match status" value="1"/>
</dbReference>
<dbReference type="Gene3D" id="3.40.50.200">
    <property type="entry name" value="Peptidase S8/S53 domain"/>
    <property type="match status" value="1"/>
</dbReference>
<proteinExistence type="inferred from homology"/>
<gene>
    <name evidence="12" type="ORF">Enr13x_59690</name>
</gene>
<keyword evidence="13" id="KW-1185">Reference proteome</keyword>
<evidence type="ECO:0000256" key="8">
    <source>
        <dbReference type="RuleBase" id="RU003355"/>
    </source>
</evidence>
<dbReference type="Pfam" id="PF25900">
    <property type="entry name" value="PAPPA"/>
    <property type="match status" value="3"/>
</dbReference>
<evidence type="ECO:0000313" key="13">
    <source>
        <dbReference type="Proteomes" id="UP000319004"/>
    </source>
</evidence>
<protein>
    <submittedName>
        <fullName evidence="12">Thermophilic serine proteinase</fullName>
        <ecNumber evidence="12">3.4.21.-</ecNumber>
    </submittedName>
</protein>
<evidence type="ECO:0000259" key="11">
    <source>
        <dbReference type="Pfam" id="PF25900"/>
    </source>
</evidence>
<dbReference type="Pfam" id="PF13205">
    <property type="entry name" value="Big_5"/>
    <property type="match status" value="2"/>
</dbReference>
<dbReference type="GO" id="GO:0006508">
    <property type="term" value="P:proteolysis"/>
    <property type="evidence" value="ECO:0007669"/>
    <property type="project" value="UniProtKB-KW"/>
</dbReference>
<dbReference type="InterPro" id="IPR034204">
    <property type="entry name" value="PfSUB1-like_cat_dom"/>
</dbReference>
<feature type="domain" description="Pappalysin-1 SD scarf" evidence="11">
    <location>
        <begin position="1473"/>
        <end position="1615"/>
    </location>
</feature>
<evidence type="ECO:0000259" key="10">
    <source>
        <dbReference type="Pfam" id="PF13205"/>
    </source>
</evidence>
<feature type="active site" description="Charge relay system" evidence="6 7">
    <location>
        <position position="386"/>
    </location>
</feature>
<accession>A0A518HYY7</accession>
<dbReference type="Proteomes" id="UP000319004">
    <property type="component" value="Chromosome"/>
</dbReference>
<dbReference type="RefSeq" id="WP_145390243.1">
    <property type="nucleotide sequence ID" value="NZ_CP037423.1"/>
</dbReference>
<dbReference type="InterPro" id="IPR058897">
    <property type="entry name" value="PAPPA_SD_C"/>
</dbReference>
<dbReference type="Gene3D" id="2.60.40.1220">
    <property type="match status" value="1"/>
</dbReference>
<evidence type="ECO:0000256" key="7">
    <source>
        <dbReference type="PROSITE-ProRule" id="PRU01240"/>
    </source>
</evidence>
<keyword evidence="4 7" id="KW-0378">Hydrolase</keyword>
<comment type="similarity">
    <text evidence="1 7 8">Belongs to the peptidase S8 family.</text>
</comment>
<dbReference type="InterPro" id="IPR023828">
    <property type="entry name" value="Peptidase_S8_Ser-AS"/>
</dbReference>
<dbReference type="PANTHER" id="PTHR43399">
    <property type="entry name" value="SUBTILISIN-RELATED"/>
    <property type="match status" value="1"/>
</dbReference>
<dbReference type="EC" id="3.4.21.-" evidence="12"/>
<dbReference type="SUPFAM" id="SSF52743">
    <property type="entry name" value="Subtilisin-like"/>
    <property type="match status" value="1"/>
</dbReference>
<dbReference type="KEGG" id="snep:Enr13x_59690"/>
<dbReference type="OrthoDB" id="252653at2"/>
<dbReference type="InterPro" id="IPR000209">
    <property type="entry name" value="Peptidase_S8/S53_dom"/>
</dbReference>
<dbReference type="InterPro" id="IPR015500">
    <property type="entry name" value="Peptidase_S8_subtilisin-rel"/>
</dbReference>
<dbReference type="PROSITE" id="PS00137">
    <property type="entry name" value="SUBTILASE_HIS"/>
    <property type="match status" value="1"/>
</dbReference>
<evidence type="ECO:0000256" key="1">
    <source>
        <dbReference type="ARBA" id="ARBA00011073"/>
    </source>
</evidence>
<feature type="domain" description="Peptidase S8/S53" evidence="9">
    <location>
        <begin position="158"/>
        <end position="419"/>
    </location>
</feature>
<evidence type="ECO:0000256" key="6">
    <source>
        <dbReference type="PIRSR" id="PIRSR615500-1"/>
    </source>
</evidence>
<dbReference type="PANTHER" id="PTHR43399:SF4">
    <property type="entry name" value="CELL WALL-ASSOCIATED PROTEASE"/>
    <property type="match status" value="1"/>
</dbReference>
<dbReference type="InterPro" id="IPR022398">
    <property type="entry name" value="Peptidase_S8_His-AS"/>
</dbReference>
<dbReference type="InterPro" id="IPR032812">
    <property type="entry name" value="SbsA_Ig"/>
</dbReference>
<feature type="domain" description="SbsA Ig-like" evidence="10">
    <location>
        <begin position="1357"/>
        <end position="1452"/>
    </location>
</feature>
<organism evidence="12 13">
    <name type="scientific">Stieleria neptunia</name>
    <dbReference type="NCBI Taxonomy" id="2527979"/>
    <lineage>
        <taxon>Bacteria</taxon>
        <taxon>Pseudomonadati</taxon>
        <taxon>Planctomycetota</taxon>
        <taxon>Planctomycetia</taxon>
        <taxon>Pirellulales</taxon>
        <taxon>Pirellulaceae</taxon>
        <taxon>Stieleria</taxon>
    </lineage>
</organism>
<evidence type="ECO:0000313" key="12">
    <source>
        <dbReference type="EMBL" id="QDV46065.1"/>
    </source>
</evidence>
<dbReference type="PROSITE" id="PS00136">
    <property type="entry name" value="SUBTILASE_ASP"/>
    <property type="match status" value="1"/>
</dbReference>
<evidence type="ECO:0000256" key="5">
    <source>
        <dbReference type="ARBA" id="ARBA00022825"/>
    </source>
</evidence>
<feature type="domain" description="SbsA Ig-like" evidence="10">
    <location>
        <begin position="564"/>
        <end position="654"/>
    </location>
</feature>
<feature type="active site" description="Charge relay system" evidence="6 7">
    <location>
        <position position="165"/>
    </location>
</feature>
<reference evidence="12 13" key="1">
    <citation type="submission" date="2019-03" db="EMBL/GenBank/DDBJ databases">
        <title>Deep-cultivation of Planctomycetes and their phenomic and genomic characterization uncovers novel biology.</title>
        <authorList>
            <person name="Wiegand S."/>
            <person name="Jogler M."/>
            <person name="Boedeker C."/>
            <person name="Pinto D."/>
            <person name="Vollmers J."/>
            <person name="Rivas-Marin E."/>
            <person name="Kohn T."/>
            <person name="Peeters S.H."/>
            <person name="Heuer A."/>
            <person name="Rast P."/>
            <person name="Oberbeckmann S."/>
            <person name="Bunk B."/>
            <person name="Jeske O."/>
            <person name="Meyerdierks A."/>
            <person name="Storesund J.E."/>
            <person name="Kallscheuer N."/>
            <person name="Luecker S."/>
            <person name="Lage O.M."/>
            <person name="Pohl T."/>
            <person name="Merkel B.J."/>
            <person name="Hornburger P."/>
            <person name="Mueller R.-W."/>
            <person name="Bruemmer F."/>
            <person name="Labrenz M."/>
            <person name="Spormann A.M."/>
            <person name="Op den Camp H."/>
            <person name="Overmann J."/>
            <person name="Amann R."/>
            <person name="Jetten M.S.M."/>
            <person name="Mascher T."/>
            <person name="Medema M.H."/>
            <person name="Devos D.P."/>
            <person name="Kaster A.-K."/>
            <person name="Ovreas L."/>
            <person name="Rohde M."/>
            <person name="Galperin M.Y."/>
            <person name="Jogler C."/>
        </authorList>
    </citation>
    <scope>NUCLEOTIDE SEQUENCE [LARGE SCALE GENOMIC DNA]</scope>
    <source>
        <strain evidence="12 13">Enr13</strain>
    </source>
</reference>
<keyword evidence="5 7" id="KW-0720">Serine protease</keyword>
<feature type="domain" description="Pappalysin-1 SD scarf" evidence="11">
    <location>
        <begin position="945"/>
        <end position="1087"/>
    </location>
</feature>
<dbReference type="InterPro" id="IPR051048">
    <property type="entry name" value="Peptidase_S8/S53_subtilisin"/>
</dbReference>
<evidence type="ECO:0000256" key="4">
    <source>
        <dbReference type="ARBA" id="ARBA00022801"/>
    </source>
</evidence>
<keyword evidence="2 7" id="KW-0645">Protease</keyword>
<dbReference type="PRINTS" id="PR00723">
    <property type="entry name" value="SUBTILISIN"/>
</dbReference>
<dbReference type="InterPro" id="IPR036852">
    <property type="entry name" value="Peptidase_S8/S53_dom_sf"/>
</dbReference>
<sequence length="1617" mass="172826">MGSLKRRRKPMAERWRRRRAGRLEVLETRCLLDAALGAPSPVLDIDSNAFDSTSVLVRFHAGAATSSSDPITEFSSLPGLKQVGLPQGLDVDQSLEFYRHHPGVIYAEPNYQIHLSAVPNDPDFGSLWGLHNDGQTGGTADADIDGSEAWEITTGDASTVVAVIDTGVDYLHPDLAANMWSNPGEIAGDGIDNDGNGFIDDVHGFDFVSGDGDPMDDHNHGTHVAGTIGAVANNGIGVVGVSWNVRIMAVKFLNASGGGSTAAAVSAIQYAVDNGATISNHSWGFNGNASQALADAIEYARAADHIVVAAAGNGGGDQVGDDNEVRPFYPANFPHDNLIAVAATDHDDQLATFSNYGATQVDLGAPGVGIYSTTRNNTYSTFNGTSMATPHVAGAVALLRSQHPDWPSEKIRDRILDTVDPIPALESRTTTGGRLNVATAVALDSDGPVVVANVPAGEVMKVQDRLRITFDERIDVDSFTTDDVVDFQGPLGSIVVSGVQPVASTAGREFEIAFQPQTALGDYVITLGPEIADPFGNAMDQNGNGINGEATADRFIGGFTIVPDTVGPFVVAASPEGAVNVPVSRVRITFDEPIAVDSFGIDRISEFVGPAGPISVSAIESVSDTEFDVVFPTQDVLGTYRLTIGGAITDPAGNLFDQDQDGIGGETDDDRYDVEFTLQKWLYADRVIEFSSQYTTTAWSAAQALGAPDTFSYGDLQTAWAPRSENGTEEFLTVGFAEPLLASGVVIRETFGNGFVRQVEARNATTGAFVTVAEPQDNSLANVPFDFLVTWPQTNYPVDAVRITIDTDHNQNAYEEIDAVQLRGVTVPDADGARILASTLQGSVNGPVSRVELTFDEPIQDGSFTLDDVSSFVGPDGAIQATAVNRLTSTRYEITFPPQTTFGDYSLLIGPDVLDLEGRPMNQDQDAIDGEPLEDAYAVQFTVELWQFAESVVDFSSQYSPTSWSAEQALGESDTLVYGDSRQAWAPRTINGTSETLTVGFETPVQSTGVIIRETFGNGFVTAVHARDADSGVFHLVSTAQDDSQAGTPVDYNVSWPMTDYLVDAVRITVDTDHSLSYEEIDSVRLRGIVPPDTSGPRVVAWLPDAGHPGPVDHVELTFNEPIVGESLSLDDIASFDGPGGPITIDSIETVSETVYRVRFATQTDWGTYSLAVGPDVVDLAGNAMDQNGDGVSGDPFTDMFELSFDLELWQDASAVVDFSSQYSATSWSAAQTLGPPDTFVYADQRTAWAPGSVNGTTETLTVAFDTPVLAIGAIIRETYGNGFVRTVEARDSDTGTFHIVSTETDDSQPGTPVDYVVSWPMTTYNVDALRITIDTSHSFSYEEIDAVRLRGIVAPDTSGPRIVATVPDATHSGPIDRIEVTFNEPIDPNSFTSDDVVGLSGPGGALAVEEVVQLSEDTYQIRFATQTDFGVYAYSIRPEIRDVAGNEMDQNANGVGGESVDDVFSSSFTVELWQYASTVIDFSSQYSPFGWSAADALGEPNTFDYGDARTAWAPRYANSGDQTLTVGFDIPVYSSGAVIRETFGNGFVRGVEVRDAVSGQFHVMPIGPDPSQPGTPVDYDVSWPLTSYRVDAIRITIDTTHSSSYEEIDAVRLKGE</sequence>
<dbReference type="PROSITE" id="PS00138">
    <property type="entry name" value="SUBTILASE_SER"/>
    <property type="match status" value="1"/>
</dbReference>
<evidence type="ECO:0000256" key="2">
    <source>
        <dbReference type="ARBA" id="ARBA00022670"/>
    </source>
</evidence>
<dbReference type="GO" id="GO:0004252">
    <property type="term" value="F:serine-type endopeptidase activity"/>
    <property type="evidence" value="ECO:0007669"/>
    <property type="project" value="UniProtKB-UniRule"/>
</dbReference>
<feature type="domain" description="Pappalysin-1 SD scarf" evidence="11">
    <location>
        <begin position="683"/>
        <end position="824"/>
    </location>
</feature>
<evidence type="ECO:0000259" key="9">
    <source>
        <dbReference type="Pfam" id="PF00082"/>
    </source>
</evidence>
<feature type="active site" description="Charge relay system" evidence="6 7">
    <location>
        <position position="220"/>
    </location>
</feature>
<dbReference type="Pfam" id="PF00082">
    <property type="entry name" value="Peptidase_S8"/>
    <property type="match status" value="1"/>
</dbReference>
<evidence type="ECO:0000256" key="3">
    <source>
        <dbReference type="ARBA" id="ARBA00022729"/>
    </source>
</evidence>
<dbReference type="EMBL" id="CP037423">
    <property type="protein sequence ID" value="QDV46065.1"/>
    <property type="molecule type" value="Genomic_DNA"/>
</dbReference>
<name>A0A518HYY7_9BACT</name>
<dbReference type="InterPro" id="IPR014755">
    <property type="entry name" value="Cu-Rt/internalin_Ig-like"/>
</dbReference>
<dbReference type="CDD" id="cd07473">
    <property type="entry name" value="Peptidases_S8_Subtilisin_like"/>
    <property type="match status" value="1"/>
</dbReference>
<keyword evidence="3" id="KW-0732">Signal</keyword>